<protein>
    <submittedName>
        <fullName evidence="3">Uncharacterized protein</fullName>
    </submittedName>
</protein>
<name>A0A4V1J4U9_9FUNG</name>
<dbReference type="Proteomes" id="UP000268162">
    <property type="component" value="Unassembled WGS sequence"/>
</dbReference>
<evidence type="ECO:0000313" key="3">
    <source>
        <dbReference type="EMBL" id="RKP36819.1"/>
    </source>
</evidence>
<evidence type="ECO:0000313" key="4">
    <source>
        <dbReference type="Proteomes" id="UP000268162"/>
    </source>
</evidence>
<organism evidence="3 4">
    <name type="scientific">Dimargaris cristalligena</name>
    <dbReference type="NCBI Taxonomy" id="215637"/>
    <lineage>
        <taxon>Eukaryota</taxon>
        <taxon>Fungi</taxon>
        <taxon>Fungi incertae sedis</taxon>
        <taxon>Zoopagomycota</taxon>
        <taxon>Kickxellomycotina</taxon>
        <taxon>Dimargaritomycetes</taxon>
        <taxon>Dimargaritales</taxon>
        <taxon>Dimargaritaceae</taxon>
        <taxon>Dimargaris</taxon>
    </lineage>
</organism>
<feature type="chain" id="PRO_5020532575" evidence="2">
    <location>
        <begin position="22"/>
        <end position="378"/>
    </location>
</feature>
<evidence type="ECO:0000256" key="2">
    <source>
        <dbReference type="SAM" id="SignalP"/>
    </source>
</evidence>
<evidence type="ECO:0000256" key="1">
    <source>
        <dbReference type="SAM" id="MobiDB-lite"/>
    </source>
</evidence>
<dbReference type="EMBL" id="ML002589">
    <property type="protein sequence ID" value="RKP36819.1"/>
    <property type="molecule type" value="Genomic_DNA"/>
</dbReference>
<keyword evidence="2" id="KW-0732">Signal</keyword>
<keyword evidence="4" id="KW-1185">Reference proteome</keyword>
<reference evidence="4" key="1">
    <citation type="journal article" date="2018" name="Nat. Microbiol.">
        <title>Leveraging single-cell genomics to expand the fungal tree of life.</title>
        <authorList>
            <person name="Ahrendt S.R."/>
            <person name="Quandt C.A."/>
            <person name="Ciobanu D."/>
            <person name="Clum A."/>
            <person name="Salamov A."/>
            <person name="Andreopoulos B."/>
            <person name="Cheng J.F."/>
            <person name="Woyke T."/>
            <person name="Pelin A."/>
            <person name="Henrissat B."/>
            <person name="Reynolds N.K."/>
            <person name="Benny G.L."/>
            <person name="Smith M.E."/>
            <person name="James T.Y."/>
            <person name="Grigoriev I.V."/>
        </authorList>
    </citation>
    <scope>NUCLEOTIDE SEQUENCE [LARGE SCALE GENOMIC DNA]</scope>
    <source>
        <strain evidence="4">RSA 468</strain>
    </source>
</reference>
<sequence length="378" mass="41832">MRPSVASVSVLGLIMALYVASRPQPAGPGYGPFDANDLSKIDLKECVGGVALGAGTNVMADSLTVAVVEGSDASRFGKEQSSGVRANDDVQESNYEKAYIGGSYDKDTYKVDGDDDNDSDNEGEYEEVDGDDEIGVPIIIKTKDNGSFAKQKAAFPLLVDTPSKRVYPDVSNWLSGDFGENVLENRRHGFASEIKEIERRAKLYGKSWPSLSNTCEPTFIRFFIPALVALFTSRSDAEYLQVMLTEVLKTDDVYTRNNLLTFIIIMALEFNIKIHIRGALTSFRNGTPNPARCAKELGSNWATVQIEKQNIPFSNVSTNCYRELGFLNAFVIRRCRDTKLLSVSLRVRKHSIQQLVTGGEKAFLDSNITNQLLTIYWD</sequence>
<accession>A0A4V1J4U9</accession>
<proteinExistence type="predicted"/>
<gene>
    <name evidence="3" type="ORF">BJ085DRAFT_32356</name>
</gene>
<feature type="signal peptide" evidence="2">
    <location>
        <begin position="1"/>
        <end position="21"/>
    </location>
</feature>
<feature type="region of interest" description="Disordered" evidence="1">
    <location>
        <begin position="106"/>
        <end position="128"/>
    </location>
</feature>
<dbReference type="AlphaFoldDB" id="A0A4V1J4U9"/>
<feature type="compositionally biased region" description="Acidic residues" evidence="1">
    <location>
        <begin position="113"/>
        <end position="128"/>
    </location>
</feature>